<protein>
    <recommendedName>
        <fullName evidence="1">RNA-directed DNA polymerase</fullName>
        <ecNumber evidence="1">2.7.7.49</ecNumber>
    </recommendedName>
</protein>
<gene>
    <name evidence="13" type="ORF">EA58_05415</name>
</gene>
<feature type="transmembrane region" description="Helical" evidence="11">
    <location>
        <begin position="589"/>
        <end position="604"/>
    </location>
</feature>
<evidence type="ECO:0000256" key="2">
    <source>
        <dbReference type="ARBA" id="ARBA00022679"/>
    </source>
</evidence>
<evidence type="ECO:0000256" key="3">
    <source>
        <dbReference type="ARBA" id="ARBA00022695"/>
    </source>
</evidence>
<name>A0A066RUN6_9GAMM</name>
<dbReference type="InterPro" id="IPR051083">
    <property type="entry name" value="GrpII_Intron_Splice-Mob/Def"/>
</dbReference>
<comment type="catalytic activity">
    <reaction evidence="9">
        <text>DNA(n) + a 2'-deoxyribonucleoside 5'-triphosphate = DNA(n+1) + diphosphate</text>
        <dbReference type="Rhea" id="RHEA:22508"/>
        <dbReference type="Rhea" id="RHEA-COMP:17339"/>
        <dbReference type="Rhea" id="RHEA-COMP:17340"/>
        <dbReference type="ChEBI" id="CHEBI:33019"/>
        <dbReference type="ChEBI" id="CHEBI:61560"/>
        <dbReference type="ChEBI" id="CHEBI:173112"/>
        <dbReference type="EC" id="2.7.7.49"/>
    </reaction>
</comment>
<proteinExistence type="inferred from homology"/>
<feature type="domain" description="Reverse transcriptase" evidence="12">
    <location>
        <begin position="178"/>
        <end position="408"/>
    </location>
</feature>
<comment type="caution">
    <text evidence="13">The sequence shown here is derived from an EMBL/GenBank/DDBJ whole genome shotgun (WGS) entry which is preliminary data.</text>
</comment>
<dbReference type="Pfam" id="PF00078">
    <property type="entry name" value="RVT_1"/>
    <property type="match status" value="1"/>
</dbReference>
<dbReference type="GO" id="GO:0051607">
    <property type="term" value="P:defense response to virus"/>
    <property type="evidence" value="ECO:0007669"/>
    <property type="project" value="UniProtKB-KW"/>
</dbReference>
<evidence type="ECO:0000256" key="11">
    <source>
        <dbReference type="SAM" id="Phobius"/>
    </source>
</evidence>
<dbReference type="PANTHER" id="PTHR34047:SF7">
    <property type="entry name" value="RNA-DIRECTED DNA POLYMERASE"/>
    <property type="match status" value="1"/>
</dbReference>
<dbReference type="InterPro" id="IPR000477">
    <property type="entry name" value="RT_dom"/>
</dbReference>
<dbReference type="CDD" id="cd03487">
    <property type="entry name" value="RT_Bac_retron_II"/>
    <property type="match status" value="1"/>
</dbReference>
<evidence type="ECO:0000259" key="12">
    <source>
        <dbReference type="PROSITE" id="PS50878"/>
    </source>
</evidence>
<evidence type="ECO:0000256" key="9">
    <source>
        <dbReference type="ARBA" id="ARBA00048173"/>
    </source>
</evidence>
<keyword evidence="3" id="KW-0548">Nucleotidyltransferase</keyword>
<dbReference type="OrthoDB" id="7055795at2"/>
<dbReference type="RefSeq" id="WP_051641903.1">
    <property type="nucleotide sequence ID" value="NZ_JAGSGC010000005.1"/>
</dbReference>
<evidence type="ECO:0000256" key="10">
    <source>
        <dbReference type="SAM" id="MobiDB-lite"/>
    </source>
</evidence>
<dbReference type="PROSITE" id="PS50878">
    <property type="entry name" value="RT_POL"/>
    <property type="match status" value="1"/>
</dbReference>
<feature type="transmembrane region" description="Helical" evidence="11">
    <location>
        <begin position="564"/>
        <end position="582"/>
    </location>
</feature>
<evidence type="ECO:0000313" key="14">
    <source>
        <dbReference type="Proteomes" id="UP000027192"/>
    </source>
</evidence>
<dbReference type="InterPro" id="IPR000123">
    <property type="entry name" value="Reverse_transcriptase_msDNA"/>
</dbReference>
<dbReference type="GO" id="GO:0046872">
    <property type="term" value="F:metal ion binding"/>
    <property type="evidence" value="ECO:0007669"/>
    <property type="project" value="UniProtKB-KW"/>
</dbReference>
<keyword evidence="11" id="KW-0812">Transmembrane</keyword>
<evidence type="ECO:0000256" key="5">
    <source>
        <dbReference type="ARBA" id="ARBA00022842"/>
    </source>
</evidence>
<accession>A0A066RUN6</accession>
<keyword evidence="7" id="KW-0051">Antiviral defense</keyword>
<dbReference type="EC" id="2.7.7.49" evidence="1"/>
<dbReference type="InterPro" id="IPR043502">
    <property type="entry name" value="DNA/RNA_pol_sf"/>
</dbReference>
<keyword evidence="11" id="KW-1133">Transmembrane helix</keyword>
<feature type="region of interest" description="Disordered" evidence="10">
    <location>
        <begin position="1"/>
        <end position="24"/>
    </location>
</feature>
<dbReference type="AlphaFoldDB" id="A0A066RUN6"/>
<keyword evidence="6" id="KW-0695">RNA-directed DNA polymerase</keyword>
<sequence length="605" mass="68902">MSNSHSNPQTHEPTQDPSPKLTRQQIYDRIRESSKDEYILSEMTRLGFWKPGDSKPSLAEQFVNKRASLMARLHGLSQLDKRYSDPEKALAEMHKARKLAALEKREQTRIARNRAAFEQALAWYQRQKKQFTFLGESVSAGLSQKASDPLRLSTRHLIHFQSVEDVARQMDISTAELRFLCYRKEVSTVTHYQEFELPKKSGGTRVISAPMPRMKRAQYWLLDYVLNLLPVHDAAHGFVPGRSIVTNAQPHVGKAVVINLDLKDFFPSITYRRVKGLFGKLGYSEELATTFALLATKPVTQAVEMDGRTWHVAQGEHVLPQGSPCSPMITNVLCRRMDARLQGMADKLGFTYTRYADDLTFSSQDAGKVQSLLWRCKQIVTDEGFVVHPEKTRVIRRHQRQEVTGVVVNDRLSVDRATLKRFRAVLQQVALDGPEGKTWGAGELFQSLAGYANFVAMVNPEKGLPLQKQVLHLKRQYGFTVPKGKIGELNKRLFRLKVARGQKPRTHWWQPEEKPMPVLALTPKQRQEELEQKRAVVPKKEASVSDVEPEETEAASDEVKLSPFAWVMVVAVMPFALLWMFIKAPIKSKLWVLGIGAVIYWLFFS</sequence>
<keyword evidence="5" id="KW-0460">Magnesium</keyword>
<keyword evidence="2" id="KW-0808">Transferase</keyword>
<evidence type="ECO:0000256" key="7">
    <source>
        <dbReference type="ARBA" id="ARBA00023118"/>
    </source>
</evidence>
<evidence type="ECO:0000256" key="4">
    <source>
        <dbReference type="ARBA" id="ARBA00022723"/>
    </source>
</evidence>
<organism evidence="13 14">
    <name type="scientific">Photobacterium galatheae</name>
    <dbReference type="NCBI Taxonomy" id="1654360"/>
    <lineage>
        <taxon>Bacteria</taxon>
        <taxon>Pseudomonadati</taxon>
        <taxon>Pseudomonadota</taxon>
        <taxon>Gammaproteobacteria</taxon>
        <taxon>Vibrionales</taxon>
        <taxon>Vibrionaceae</taxon>
        <taxon>Photobacterium</taxon>
    </lineage>
</organism>
<dbReference type="STRING" id="1654360.EA58_05415"/>
<reference evidence="13 14" key="1">
    <citation type="submission" date="2014-04" db="EMBL/GenBank/DDBJ databases">
        <title>Draft genome sequence of Photobacterium halotolerans S2753: a solonamide, ngercheumicin and holomycin producer.</title>
        <authorList>
            <person name="Machado H.R."/>
            <person name="Gram L."/>
        </authorList>
    </citation>
    <scope>NUCLEOTIDE SEQUENCE [LARGE SCALE GENOMIC DNA]</scope>
    <source>
        <strain evidence="13 14">S2753</strain>
    </source>
</reference>
<evidence type="ECO:0000256" key="6">
    <source>
        <dbReference type="ARBA" id="ARBA00022918"/>
    </source>
</evidence>
<evidence type="ECO:0000256" key="1">
    <source>
        <dbReference type="ARBA" id="ARBA00012493"/>
    </source>
</evidence>
<dbReference type="Proteomes" id="UP000027192">
    <property type="component" value="Unassembled WGS sequence"/>
</dbReference>
<evidence type="ECO:0000313" key="13">
    <source>
        <dbReference type="EMBL" id="KDM92811.1"/>
    </source>
</evidence>
<dbReference type="PRINTS" id="PR00866">
    <property type="entry name" value="RNADNAPOLMS"/>
</dbReference>
<keyword evidence="11" id="KW-0472">Membrane</keyword>
<dbReference type="GO" id="GO:0003964">
    <property type="term" value="F:RNA-directed DNA polymerase activity"/>
    <property type="evidence" value="ECO:0007669"/>
    <property type="project" value="UniProtKB-KW"/>
</dbReference>
<comment type="similarity">
    <text evidence="8">Belongs to the bacterial reverse transcriptase family.</text>
</comment>
<dbReference type="SUPFAM" id="SSF56672">
    <property type="entry name" value="DNA/RNA polymerases"/>
    <property type="match status" value="1"/>
</dbReference>
<keyword evidence="4" id="KW-0479">Metal-binding</keyword>
<evidence type="ECO:0000256" key="8">
    <source>
        <dbReference type="ARBA" id="ARBA00034120"/>
    </source>
</evidence>
<keyword evidence="14" id="KW-1185">Reference proteome</keyword>
<dbReference type="GO" id="GO:0003723">
    <property type="term" value="F:RNA binding"/>
    <property type="evidence" value="ECO:0007669"/>
    <property type="project" value="InterPro"/>
</dbReference>
<dbReference type="PANTHER" id="PTHR34047">
    <property type="entry name" value="NUCLEAR INTRON MATURASE 1, MITOCHONDRIAL-RELATED"/>
    <property type="match status" value="1"/>
</dbReference>
<dbReference type="EMBL" id="JMIB01000006">
    <property type="protein sequence ID" value="KDM92811.1"/>
    <property type="molecule type" value="Genomic_DNA"/>
</dbReference>